<dbReference type="AlphaFoldDB" id="X1HJD3"/>
<evidence type="ECO:0000313" key="4">
    <source>
        <dbReference type="EMBL" id="GAH69582.1"/>
    </source>
</evidence>
<comment type="similarity">
    <text evidence="1">Belongs to the sulfatase family.</text>
</comment>
<dbReference type="GO" id="GO:0004065">
    <property type="term" value="F:arylsulfatase activity"/>
    <property type="evidence" value="ECO:0007669"/>
    <property type="project" value="TreeGrafter"/>
</dbReference>
<feature type="non-terminal residue" evidence="4">
    <location>
        <position position="1"/>
    </location>
</feature>
<dbReference type="Pfam" id="PF00884">
    <property type="entry name" value="Sulfatase"/>
    <property type="match status" value="1"/>
</dbReference>
<dbReference type="Gene3D" id="3.40.720.10">
    <property type="entry name" value="Alkaline Phosphatase, subunit A"/>
    <property type="match status" value="1"/>
</dbReference>
<dbReference type="EMBL" id="BARU01032311">
    <property type="protein sequence ID" value="GAH69582.1"/>
    <property type="molecule type" value="Genomic_DNA"/>
</dbReference>
<accession>X1HJD3</accession>
<feature type="non-terminal residue" evidence="4">
    <location>
        <position position="261"/>
    </location>
</feature>
<dbReference type="PANTHER" id="PTHR42693">
    <property type="entry name" value="ARYLSULFATASE FAMILY MEMBER"/>
    <property type="match status" value="1"/>
</dbReference>
<organism evidence="4">
    <name type="scientific">marine sediment metagenome</name>
    <dbReference type="NCBI Taxonomy" id="412755"/>
    <lineage>
        <taxon>unclassified sequences</taxon>
        <taxon>metagenomes</taxon>
        <taxon>ecological metagenomes</taxon>
    </lineage>
</organism>
<dbReference type="PANTHER" id="PTHR42693:SF53">
    <property type="entry name" value="ENDO-4-O-SULFATASE"/>
    <property type="match status" value="1"/>
</dbReference>
<name>X1HJD3_9ZZZZ</name>
<reference evidence="4" key="1">
    <citation type="journal article" date="2014" name="Front. Microbiol.">
        <title>High frequency of phylogenetically diverse reductive dehalogenase-homologous genes in deep subseafloor sedimentary metagenomes.</title>
        <authorList>
            <person name="Kawai M."/>
            <person name="Futagami T."/>
            <person name="Toyoda A."/>
            <person name="Takaki Y."/>
            <person name="Nishi S."/>
            <person name="Hori S."/>
            <person name="Arai W."/>
            <person name="Tsubouchi T."/>
            <person name="Morono Y."/>
            <person name="Uchiyama I."/>
            <person name="Ito T."/>
            <person name="Fujiyama A."/>
            <person name="Inagaki F."/>
            <person name="Takami H."/>
        </authorList>
    </citation>
    <scope>NUCLEOTIDE SEQUENCE</scope>
    <source>
        <strain evidence="4">Expedition CK06-06</strain>
    </source>
</reference>
<dbReference type="SUPFAM" id="SSF53649">
    <property type="entry name" value="Alkaline phosphatase-like"/>
    <property type="match status" value="1"/>
</dbReference>
<feature type="domain" description="Sulfatase N-terminal" evidence="3">
    <location>
        <begin position="12"/>
        <end position="165"/>
    </location>
</feature>
<dbReference type="Gene3D" id="3.30.1120.10">
    <property type="match status" value="1"/>
</dbReference>
<evidence type="ECO:0000256" key="2">
    <source>
        <dbReference type="ARBA" id="ARBA00022801"/>
    </source>
</evidence>
<dbReference type="InterPro" id="IPR000917">
    <property type="entry name" value="Sulfatase_N"/>
</dbReference>
<gene>
    <name evidence="4" type="ORF">S03H2_50970</name>
</gene>
<sequence>PGMELKDVLPRFTKEAITVIEDHAGRDKSNKQPLMLYLAYPAPHTPWLPTQEFEGKSGAGMYGDFVMMVDAEIGRVLDALGKAGMSQNTLLVFTADNGPVWYDNDVERLGHDAAGGLRGMKADAWEAGHRMPFIVRWPGHVQEGIVTEQTICFTDLLATFAKVTGAGLPEDAVLDSYSFLPVLRGEQPESQAIRGPIVGYHAMMIRSGDWKLINHLGSGGFSKPNRIEPGPGDPPGQLYNLADDPGETNNVYLQYPEIVAR</sequence>
<evidence type="ECO:0000256" key="1">
    <source>
        <dbReference type="ARBA" id="ARBA00008779"/>
    </source>
</evidence>
<keyword evidence="2" id="KW-0378">Hydrolase</keyword>
<comment type="caution">
    <text evidence="4">The sequence shown here is derived from an EMBL/GenBank/DDBJ whole genome shotgun (WGS) entry which is preliminary data.</text>
</comment>
<proteinExistence type="inferred from homology"/>
<evidence type="ECO:0000259" key="3">
    <source>
        <dbReference type="Pfam" id="PF00884"/>
    </source>
</evidence>
<dbReference type="InterPro" id="IPR017850">
    <property type="entry name" value="Alkaline_phosphatase_core_sf"/>
</dbReference>
<protein>
    <recommendedName>
        <fullName evidence="3">Sulfatase N-terminal domain-containing protein</fullName>
    </recommendedName>
</protein>
<dbReference type="InterPro" id="IPR050738">
    <property type="entry name" value="Sulfatase"/>
</dbReference>